<evidence type="ECO:0008006" key="3">
    <source>
        <dbReference type="Google" id="ProtNLM"/>
    </source>
</evidence>
<proteinExistence type="predicted"/>
<gene>
    <name evidence="1" type="ORF">LY89DRAFT_784773</name>
</gene>
<sequence length="699" mass="80144">MSKRSFARSELGDSIDLDKVLRPRRHQRSVEGASDSITTDPDNLMDNWYLSALEIRRQRDSKDLRDRAFWLARKSLDPGQVEIKGSWRYYRNRDQKSWKQTGLTRRARDAFGSSIKFPAYGEDIEFSDTYRLWLEGRKLEFLNTLYTHYAVGNFIPEEVIWRLFRCLASELIPKSESWDDAPEYLVESPNTIWQIGKCVFQTITRGRFWSEEYNALSPVDNGEKFGEYKQKVLQKHYSKNLMKYVLACVSADPTKRYFRSELLEHIEKVLSVFEGTYQPAHFDESFLSPYTPTNQLIPYDLTREEGEVYEALLEIVEERKKHAGDGKQRIPRIVVVTDLAKDYDDLLAMMCLKELHRLGVVHIEGFVANLMPPDRRALFGRGALDSLGYPDIKIAVGTIGDSKRALDQHSHEFDNTEDFMATPDRLKDLPDGQELMKEIFTDAVEKKYGITILTISSLMDLAKFAEDHGELLKKGLSNVVLQGGYRIIKGRLTADFAAQNNKFDEEGATVFHEFMQDNNIPSCAWTKVAAQAVPIYNTLFEYLDQTRHPLGPYLRKVQVTQDLNFYERACSDHPYAPYMTQDWYVGTKSTWFAAGHEPDEPYPMGEDMIPYFTKVVAYDALAAVGSSGQDVLDKFGIVKPIVKRQDVDDETHRLVGIPAVKETEDQPGLPQEENFDADKMGLVITALLKGSILAKQQRL</sequence>
<dbReference type="STRING" id="149040.A0A194X277"/>
<dbReference type="InterPro" id="IPR036452">
    <property type="entry name" value="Ribo_hydro-like"/>
</dbReference>
<organism evidence="1 2">
    <name type="scientific">Mollisia scopiformis</name>
    <name type="common">Conifer needle endophyte fungus</name>
    <name type="synonym">Phialocephala scopiformis</name>
    <dbReference type="NCBI Taxonomy" id="149040"/>
    <lineage>
        <taxon>Eukaryota</taxon>
        <taxon>Fungi</taxon>
        <taxon>Dikarya</taxon>
        <taxon>Ascomycota</taxon>
        <taxon>Pezizomycotina</taxon>
        <taxon>Leotiomycetes</taxon>
        <taxon>Helotiales</taxon>
        <taxon>Mollisiaceae</taxon>
        <taxon>Mollisia</taxon>
    </lineage>
</organism>
<dbReference type="EMBL" id="KQ947421">
    <property type="protein sequence ID" value="KUJ13937.1"/>
    <property type="molecule type" value="Genomic_DNA"/>
</dbReference>
<dbReference type="OrthoDB" id="2564527at2759"/>
<accession>A0A194X277</accession>
<dbReference type="InParanoid" id="A0A194X277"/>
<dbReference type="RefSeq" id="XP_018068292.1">
    <property type="nucleotide sequence ID" value="XM_018222816.1"/>
</dbReference>
<keyword evidence="2" id="KW-1185">Reference proteome</keyword>
<dbReference type="InterPro" id="IPR011009">
    <property type="entry name" value="Kinase-like_dom_sf"/>
</dbReference>
<reference evidence="1 2" key="1">
    <citation type="submission" date="2015-10" db="EMBL/GenBank/DDBJ databases">
        <title>Full genome of DAOMC 229536 Phialocephala scopiformis, a fungal endophyte of spruce producing the potent anti-insectan compound rugulosin.</title>
        <authorList>
            <consortium name="DOE Joint Genome Institute"/>
            <person name="Walker A.K."/>
            <person name="Frasz S.L."/>
            <person name="Seifert K.A."/>
            <person name="Miller J.D."/>
            <person name="Mondo S.J."/>
            <person name="Labutti K."/>
            <person name="Lipzen A."/>
            <person name="Dockter R."/>
            <person name="Kennedy M."/>
            <person name="Grigoriev I.V."/>
            <person name="Spatafora J.W."/>
        </authorList>
    </citation>
    <scope>NUCLEOTIDE SEQUENCE [LARGE SCALE GENOMIC DNA]</scope>
    <source>
        <strain evidence="1 2">CBS 120377</strain>
    </source>
</reference>
<evidence type="ECO:0000313" key="1">
    <source>
        <dbReference type="EMBL" id="KUJ13937.1"/>
    </source>
</evidence>
<name>A0A194X277_MOLSC</name>
<dbReference type="SUPFAM" id="SSF56112">
    <property type="entry name" value="Protein kinase-like (PK-like)"/>
    <property type="match status" value="1"/>
</dbReference>
<dbReference type="GeneID" id="28832542"/>
<dbReference type="SUPFAM" id="SSF53590">
    <property type="entry name" value="Nucleoside hydrolase"/>
    <property type="match status" value="1"/>
</dbReference>
<dbReference type="Gene3D" id="3.90.245.10">
    <property type="entry name" value="Ribonucleoside hydrolase-like"/>
    <property type="match status" value="1"/>
</dbReference>
<dbReference type="GO" id="GO:0016799">
    <property type="term" value="F:hydrolase activity, hydrolyzing N-glycosyl compounds"/>
    <property type="evidence" value="ECO:0007669"/>
    <property type="project" value="InterPro"/>
</dbReference>
<dbReference type="Proteomes" id="UP000070700">
    <property type="component" value="Unassembled WGS sequence"/>
</dbReference>
<protein>
    <recommendedName>
        <fullName evidence="3">Inosine/uridine-preferring nucleoside hydrolase domain-containing protein</fullName>
    </recommendedName>
</protein>
<dbReference type="KEGG" id="psco:LY89DRAFT_784773"/>
<evidence type="ECO:0000313" key="2">
    <source>
        <dbReference type="Proteomes" id="UP000070700"/>
    </source>
</evidence>
<dbReference type="AlphaFoldDB" id="A0A194X277"/>